<keyword evidence="1" id="KW-0812">Transmembrane</keyword>
<dbReference type="RefSeq" id="WP_208843683.1">
    <property type="nucleotide sequence ID" value="NZ_CP072133.1"/>
</dbReference>
<feature type="transmembrane region" description="Helical" evidence="1">
    <location>
        <begin position="60"/>
        <end position="90"/>
    </location>
</feature>
<organism evidence="2 3">
    <name type="scientific">Pseudoalteromonas xiamenensis</name>
    <dbReference type="NCBI Taxonomy" id="882626"/>
    <lineage>
        <taxon>Bacteria</taxon>
        <taxon>Pseudomonadati</taxon>
        <taxon>Pseudomonadota</taxon>
        <taxon>Gammaproteobacteria</taxon>
        <taxon>Alteromonadales</taxon>
        <taxon>Pseudoalteromonadaceae</taxon>
        <taxon>Pseudoalteromonas</taxon>
    </lineage>
</organism>
<protein>
    <submittedName>
        <fullName evidence="2">Uncharacterized protein</fullName>
    </submittedName>
</protein>
<keyword evidence="1" id="KW-1133">Transmembrane helix</keyword>
<name>A0A975DHP7_9GAMM</name>
<accession>A0A975DHP7</accession>
<evidence type="ECO:0000256" key="1">
    <source>
        <dbReference type="SAM" id="Phobius"/>
    </source>
</evidence>
<keyword evidence="3" id="KW-1185">Reference proteome</keyword>
<dbReference type="AlphaFoldDB" id="A0A975DHP7"/>
<feature type="transmembrane region" description="Helical" evidence="1">
    <location>
        <begin position="21"/>
        <end position="40"/>
    </location>
</feature>
<reference evidence="2" key="1">
    <citation type="submission" date="2021-03" db="EMBL/GenBank/DDBJ databases">
        <title>Complete Genome of Pseudoalteromonas xiamenensis STKMTI.2, a new potential marine bacterium producing anti-Vibrio compounds.</title>
        <authorList>
            <person name="Handayani D.P."/>
            <person name="Isnansetyo A."/>
            <person name="Istiqomah I."/>
            <person name="Jumina J."/>
        </authorList>
    </citation>
    <scope>NUCLEOTIDE SEQUENCE</scope>
    <source>
        <strain evidence="2">STKMTI.2</strain>
    </source>
</reference>
<dbReference type="Proteomes" id="UP000664904">
    <property type="component" value="Chromosome"/>
</dbReference>
<keyword evidence="1" id="KW-0472">Membrane</keyword>
<sequence length="120" mass="13774">MFLKSIESQKNLKPYFYKKSQKVGGFGCLMGGIAAFNLLFEIAKILGIPMDEPGRNFDGFLVFLGFMSAFLVLVLCLYFSCFITSLAYFWRAFKRGNITADEYLDICFKGLYPQKWQRGL</sequence>
<evidence type="ECO:0000313" key="3">
    <source>
        <dbReference type="Proteomes" id="UP000664904"/>
    </source>
</evidence>
<proteinExistence type="predicted"/>
<dbReference type="EMBL" id="CP072133">
    <property type="protein sequence ID" value="QTH72061.1"/>
    <property type="molecule type" value="Genomic_DNA"/>
</dbReference>
<gene>
    <name evidence="2" type="ORF">J5O05_03945</name>
</gene>
<dbReference type="KEGG" id="pxi:J5O05_03945"/>
<evidence type="ECO:0000313" key="2">
    <source>
        <dbReference type="EMBL" id="QTH72061.1"/>
    </source>
</evidence>